<accession>A0AAP2RE12</accession>
<evidence type="ECO:0000256" key="1">
    <source>
        <dbReference type="SAM" id="Phobius"/>
    </source>
</evidence>
<dbReference type="AlphaFoldDB" id="A0AAP2RE12"/>
<dbReference type="Proteomes" id="UP001320159">
    <property type="component" value="Unassembled WGS sequence"/>
</dbReference>
<keyword evidence="1" id="KW-0472">Membrane</keyword>
<dbReference type="EMBL" id="PGCK01000006">
    <property type="protein sequence ID" value="MCD1295056.1"/>
    <property type="molecule type" value="Genomic_DNA"/>
</dbReference>
<organism evidence="2 3">
    <name type="scientific">Methanooceanicella nereidis</name>
    <dbReference type="NCBI Taxonomy" id="2052831"/>
    <lineage>
        <taxon>Archaea</taxon>
        <taxon>Methanobacteriati</taxon>
        <taxon>Methanobacteriota</taxon>
        <taxon>Stenosarchaea group</taxon>
        <taxon>Methanomicrobia</taxon>
        <taxon>Methanocellales</taxon>
        <taxon>Methanocellaceae</taxon>
        <taxon>Methanooceanicella</taxon>
    </lineage>
</organism>
<keyword evidence="1" id="KW-1133">Transmembrane helix</keyword>
<sequence>MRDSSGLLKWIHESVTIEAITAVLLALATVSSAWCVYEANKWNGIQAFEFGSANTIRTESIRNTTAANTNVIIDVTLFLQWVDAVSSNDTLRADFLKSRFRDEFRPAFEAWLALAGTGVEDNIPPKSPFSLPEYEVREGLESIRLSEAASAAFDRGRKANEIADSYILDTVFFALVLFLGSTSTKWKSERIRLSMLSLAFIIFFIALLYMISLPTSIGFYWFPNVG</sequence>
<keyword evidence="3" id="KW-1185">Reference proteome</keyword>
<evidence type="ECO:0000313" key="3">
    <source>
        <dbReference type="Proteomes" id="UP001320159"/>
    </source>
</evidence>
<feature type="transmembrane region" description="Helical" evidence="1">
    <location>
        <begin position="196"/>
        <end position="222"/>
    </location>
</feature>
<name>A0AAP2RE12_9EURY</name>
<reference evidence="2 3" key="1">
    <citation type="submission" date="2017-11" db="EMBL/GenBank/DDBJ databases">
        <title>Isolation and Characterization of Family Methanocellaceae Species from Potential Methane Hydrate Area Offshore Southwestern Taiwan.</title>
        <authorList>
            <person name="Zhang W.-L."/>
            <person name="Chen W.-C."/>
            <person name="Lai M.-C."/>
            <person name="Chen S.-C."/>
        </authorList>
    </citation>
    <scope>NUCLEOTIDE SEQUENCE [LARGE SCALE GENOMIC DNA]</scope>
    <source>
        <strain evidence="2 3">CWC-04</strain>
    </source>
</reference>
<comment type="caution">
    <text evidence="2">The sequence shown here is derived from an EMBL/GenBank/DDBJ whole genome shotgun (WGS) entry which is preliminary data.</text>
</comment>
<evidence type="ECO:0000313" key="2">
    <source>
        <dbReference type="EMBL" id="MCD1295056.1"/>
    </source>
</evidence>
<feature type="transmembrane region" description="Helical" evidence="1">
    <location>
        <begin position="166"/>
        <end position="184"/>
    </location>
</feature>
<dbReference type="RefSeq" id="WP_230741899.1">
    <property type="nucleotide sequence ID" value="NZ_PGCK01000006.1"/>
</dbReference>
<keyword evidence="1" id="KW-0812">Transmembrane</keyword>
<gene>
    <name evidence="2" type="ORF">CUJ83_08605</name>
</gene>
<protein>
    <submittedName>
        <fullName evidence="2">Uncharacterized protein</fullName>
    </submittedName>
</protein>
<proteinExistence type="predicted"/>